<keyword evidence="3 4" id="KW-0418">Kinase</keyword>
<reference evidence="5 6" key="1">
    <citation type="submission" date="2017-10" db="EMBL/GenBank/DDBJ databases">
        <title>Bacillus sp. nov., a halophilic bacterium isolated from a Keqin Lake.</title>
        <authorList>
            <person name="Wang H."/>
        </authorList>
    </citation>
    <scope>NUCLEOTIDE SEQUENCE [LARGE SCALE GENOMIC DNA]</scope>
    <source>
        <strain evidence="5 6">KCTC 13187</strain>
    </source>
</reference>
<dbReference type="InterPro" id="IPR036129">
    <property type="entry name" value="Glycerate_kinase_sf"/>
</dbReference>
<gene>
    <name evidence="5" type="ORF">CR203_15845</name>
</gene>
<dbReference type="SUPFAM" id="SSF110738">
    <property type="entry name" value="Glycerate kinase I"/>
    <property type="match status" value="1"/>
</dbReference>
<comment type="similarity">
    <text evidence="1 4">Belongs to the glycerate kinase type-1 family.</text>
</comment>
<dbReference type="InterPro" id="IPR004381">
    <property type="entry name" value="Glycerate_kinase"/>
</dbReference>
<evidence type="ECO:0000256" key="1">
    <source>
        <dbReference type="ARBA" id="ARBA00006284"/>
    </source>
</evidence>
<evidence type="ECO:0000313" key="5">
    <source>
        <dbReference type="EMBL" id="RKL66361.1"/>
    </source>
</evidence>
<dbReference type="RefSeq" id="WP_110939143.1">
    <property type="nucleotide sequence ID" value="NZ_KZ614148.1"/>
</dbReference>
<dbReference type="Gene3D" id="3.90.1510.10">
    <property type="entry name" value="Glycerate kinase, domain 2"/>
    <property type="match status" value="1"/>
</dbReference>
<organism evidence="5 6">
    <name type="scientific">Salipaludibacillus neizhouensis</name>
    <dbReference type="NCBI Taxonomy" id="885475"/>
    <lineage>
        <taxon>Bacteria</taxon>
        <taxon>Bacillati</taxon>
        <taxon>Bacillota</taxon>
        <taxon>Bacilli</taxon>
        <taxon>Bacillales</taxon>
        <taxon>Bacillaceae</taxon>
    </lineage>
</organism>
<evidence type="ECO:0000256" key="2">
    <source>
        <dbReference type="ARBA" id="ARBA00022679"/>
    </source>
</evidence>
<comment type="caution">
    <text evidence="5">The sequence shown here is derived from an EMBL/GenBank/DDBJ whole genome shotgun (WGS) entry which is preliminary data.</text>
</comment>
<keyword evidence="2 4" id="KW-0808">Transferase</keyword>
<dbReference type="InterPro" id="IPR018197">
    <property type="entry name" value="Glycerate_kinase_RE-like"/>
</dbReference>
<dbReference type="OrthoDB" id="9774290at2"/>
<dbReference type="GO" id="GO:0008887">
    <property type="term" value="F:glycerate kinase activity"/>
    <property type="evidence" value="ECO:0007669"/>
    <property type="project" value="UniProtKB-UniRule"/>
</dbReference>
<evidence type="ECO:0000256" key="3">
    <source>
        <dbReference type="ARBA" id="ARBA00022777"/>
    </source>
</evidence>
<dbReference type="Gene3D" id="3.40.50.10350">
    <property type="entry name" value="Glycerate kinase, domain 1"/>
    <property type="match status" value="1"/>
</dbReference>
<dbReference type="GO" id="GO:0031388">
    <property type="term" value="P:organic acid phosphorylation"/>
    <property type="evidence" value="ECO:0007669"/>
    <property type="project" value="UniProtKB-UniRule"/>
</dbReference>
<protein>
    <submittedName>
        <fullName evidence="5">Glycerate kinase</fullName>
    </submittedName>
</protein>
<dbReference type="Proteomes" id="UP000281498">
    <property type="component" value="Unassembled WGS sequence"/>
</dbReference>
<dbReference type="EMBL" id="PDOE01000007">
    <property type="protein sequence ID" value="RKL66361.1"/>
    <property type="molecule type" value="Genomic_DNA"/>
</dbReference>
<dbReference type="InterPro" id="IPR018193">
    <property type="entry name" value="Glyc_kinase_flavodox-like_fold"/>
</dbReference>
<dbReference type="PIRSF" id="PIRSF006078">
    <property type="entry name" value="GlxK"/>
    <property type="match status" value="1"/>
</dbReference>
<dbReference type="PANTHER" id="PTHR21599:SF0">
    <property type="entry name" value="GLYCERATE KINASE"/>
    <property type="match status" value="1"/>
</dbReference>
<keyword evidence="6" id="KW-1185">Reference proteome</keyword>
<proteinExistence type="inferred from homology"/>
<accession>A0A3A9K7P6</accession>
<dbReference type="Pfam" id="PF02595">
    <property type="entry name" value="Gly_kinase"/>
    <property type="match status" value="1"/>
</dbReference>
<dbReference type="PANTHER" id="PTHR21599">
    <property type="entry name" value="GLYCERATE KINASE"/>
    <property type="match status" value="1"/>
</dbReference>
<name>A0A3A9K7P6_9BACI</name>
<sequence length="383" mass="39879">MKIVFAPDSYKESLTAYEVAQSMKQGFKKIFPDAAFIMCPMADGGEGTVQSLVDATGGQIIQKKVTGLLGDTVEALFGLSGDKKTAVIEMASSSGIHLVPQNLKDPKITTTKGVGELISAALDLGVKKFIIGIGGSATNDGGAGMLQELGVRLKDKAGKELRPGGLALKELDSLDVSNLDPRLSEVSILVACDVSNPLTGNSGASAIYGPQKGATPEDVEKLDTALIHFAAVMKQQLGKDVEHIPGAGVAGGLGAAFLAFLPATLEQGGKIITDAVGLEKHVQGADFVITGEGGINSQTVFGKTPICVAEVAKKHGVPVIAICGSIGEGYEAVYEAGIDVVFSSLSEVLLMEELPAKAKEHVRQISENVARLMKKMDVKYSLE</sequence>
<evidence type="ECO:0000256" key="4">
    <source>
        <dbReference type="PIRNR" id="PIRNR006078"/>
    </source>
</evidence>
<evidence type="ECO:0000313" key="6">
    <source>
        <dbReference type="Proteomes" id="UP000281498"/>
    </source>
</evidence>
<dbReference type="NCBIfam" id="TIGR00045">
    <property type="entry name" value="glycerate kinase"/>
    <property type="match status" value="1"/>
</dbReference>
<dbReference type="AlphaFoldDB" id="A0A3A9K7P6"/>